<dbReference type="InterPro" id="IPR013783">
    <property type="entry name" value="Ig-like_fold"/>
</dbReference>
<keyword evidence="1" id="KW-0732">Signal</keyword>
<dbReference type="PROSITE" id="PS51257">
    <property type="entry name" value="PROKAR_LIPOPROTEIN"/>
    <property type="match status" value="1"/>
</dbReference>
<feature type="chain" id="PRO_5035146549" evidence="1">
    <location>
        <begin position="24"/>
        <end position="640"/>
    </location>
</feature>
<evidence type="ECO:0000256" key="1">
    <source>
        <dbReference type="SAM" id="SignalP"/>
    </source>
</evidence>
<proteinExistence type="predicted"/>
<feature type="signal peptide" evidence="1">
    <location>
        <begin position="1"/>
        <end position="23"/>
    </location>
</feature>
<dbReference type="RefSeq" id="WP_186507866.1">
    <property type="nucleotide sequence ID" value="NZ_JACNEP010000016.1"/>
</dbReference>
<protein>
    <submittedName>
        <fullName evidence="2">Uncharacterized protein</fullName>
    </submittedName>
</protein>
<sequence length="640" mass="71223">MQHHRLQQFVFATLLTGFLAACGGGGSLSTGNNGSGNGGNTPPPVYTPPPDTVPTELTLITPDSVTQGQAVGLVALLPESLKGYEYKWRQLSGPTVKLLADTSQVVGFDAQSAGDYVFEFSVQMPGQSLSDTVNISVQASSTPTAQVRLDHQAVEQGKVSFRADSYLNDIASVNWQQLRGPAVTLDTQQQMLFFDAPKTDHDTLFEFKATITLNNGQQVSDSAFVLVNHAEINETGLFPFYAEQVVSTTVHPFYPDSPYADKLSSCVYSNLQSDGCTLDELPLIGQVTHNPTIDDIMNRVLVSHQWMGERFKAFLQQSDTASDIIRLLRATTAIVISYDVRPSFYWVETGAIYLDADNFWRTPAERDTLNDAPDYRAAFGSELQFQLPWTYLKNGGAAFTRYDANDRLTRSFNDSEVDAAYLLYHELSHANDRLGYDVWDTLDGSLRPVQVSQLQQSVATRMTDLYPLQSSVMKALAGVSYRGESATTQQKAMRPADITAEFKQDYATDYYNYVTQEEDLAMFFQHMMVSYRLGLEPIIAVTDTSNNNIVDWGQFSRVASPDLQDKTRFVASHIIPELNTELLLSSLYPTGNMRAGVSFSDSALSGRQAKAAVIPYRDLMRDWQHVESRIKHKPMPHIKR</sequence>
<evidence type="ECO:0000313" key="3">
    <source>
        <dbReference type="Proteomes" id="UP000601768"/>
    </source>
</evidence>
<dbReference type="EMBL" id="JACNEP010000016">
    <property type="protein sequence ID" value="MBC3767347.1"/>
    <property type="molecule type" value="Genomic_DNA"/>
</dbReference>
<name>A0A8J6M3R3_9ALTE</name>
<dbReference type="Gene3D" id="2.60.40.10">
    <property type="entry name" value="Immunoglobulins"/>
    <property type="match status" value="1"/>
</dbReference>
<gene>
    <name evidence="2" type="ORF">H8B19_15830</name>
</gene>
<accession>A0A8J6M3R3</accession>
<comment type="caution">
    <text evidence="2">The sequence shown here is derived from an EMBL/GenBank/DDBJ whole genome shotgun (WGS) entry which is preliminary data.</text>
</comment>
<dbReference type="Pfam" id="PF22352">
    <property type="entry name" value="K319L-like_PKD"/>
    <property type="match status" value="1"/>
</dbReference>
<dbReference type="Proteomes" id="UP000601768">
    <property type="component" value="Unassembled WGS sequence"/>
</dbReference>
<organism evidence="2 3">
    <name type="scientific">Neptunicella marina</name>
    <dbReference type="NCBI Taxonomy" id="2125989"/>
    <lineage>
        <taxon>Bacteria</taxon>
        <taxon>Pseudomonadati</taxon>
        <taxon>Pseudomonadota</taxon>
        <taxon>Gammaproteobacteria</taxon>
        <taxon>Alteromonadales</taxon>
        <taxon>Alteromonadaceae</taxon>
        <taxon>Neptunicella</taxon>
    </lineage>
</organism>
<reference evidence="2" key="2">
    <citation type="submission" date="2020-08" db="EMBL/GenBank/DDBJ databases">
        <authorList>
            <person name="Lai Q."/>
        </authorList>
    </citation>
    <scope>NUCLEOTIDE SEQUENCE</scope>
    <source>
        <strain evidence="2">S27-2</strain>
    </source>
</reference>
<dbReference type="AlphaFoldDB" id="A0A8J6M3R3"/>
<reference evidence="2" key="1">
    <citation type="journal article" date="2018" name="Int. J. Syst. Evol. Microbiol.">
        <title>Neptunicella marina gen. nov., sp. nov., isolated from surface seawater.</title>
        <authorList>
            <person name="Liu X."/>
            <person name="Lai Q."/>
            <person name="Du Y."/>
            <person name="Zhang X."/>
            <person name="Liu Z."/>
            <person name="Sun F."/>
            <person name="Shao Z."/>
        </authorList>
    </citation>
    <scope>NUCLEOTIDE SEQUENCE</scope>
    <source>
        <strain evidence="2">S27-2</strain>
    </source>
</reference>
<keyword evidence="3" id="KW-1185">Reference proteome</keyword>
<evidence type="ECO:0000313" key="2">
    <source>
        <dbReference type="EMBL" id="MBC3767347.1"/>
    </source>
</evidence>